<name>A0A0F9B6J0_9ZZZZ</name>
<gene>
    <name evidence="1" type="ORF">LCGC14_2566180</name>
</gene>
<reference evidence="1" key="1">
    <citation type="journal article" date="2015" name="Nature">
        <title>Complex archaea that bridge the gap between prokaryotes and eukaryotes.</title>
        <authorList>
            <person name="Spang A."/>
            <person name="Saw J.H."/>
            <person name="Jorgensen S.L."/>
            <person name="Zaremba-Niedzwiedzka K."/>
            <person name="Martijn J."/>
            <person name="Lind A.E."/>
            <person name="van Eijk R."/>
            <person name="Schleper C."/>
            <person name="Guy L."/>
            <person name="Ettema T.J."/>
        </authorList>
    </citation>
    <scope>NUCLEOTIDE SEQUENCE</scope>
</reference>
<dbReference type="NCBIfam" id="TIGR04387">
    <property type="entry name" value="capsid_maj_N4"/>
    <property type="match status" value="1"/>
</dbReference>
<accession>A0A0F9B6J0</accession>
<evidence type="ECO:0008006" key="2">
    <source>
        <dbReference type="Google" id="ProtNLM"/>
    </source>
</evidence>
<dbReference type="InterPro" id="IPR025267">
    <property type="entry name" value="ORF017-like"/>
</dbReference>
<comment type="caution">
    <text evidence="1">The sequence shown here is derived from an EMBL/GenBank/DDBJ whole genome shotgun (WGS) entry which is preliminary data.</text>
</comment>
<proteinExistence type="predicted"/>
<dbReference type="EMBL" id="LAZR01042495">
    <property type="protein sequence ID" value="KKL09407.1"/>
    <property type="molecule type" value="Genomic_DNA"/>
</dbReference>
<dbReference type="Pfam" id="PF13252">
    <property type="entry name" value="Phage_capsid_3"/>
    <property type="match status" value="1"/>
</dbReference>
<sequence length="307" mass="33465">MANETTTTSVSNQVQTGYDLAADFALRSFPIFDQFTTVKTADTNPGDSITFHRWTEIAEQTTPLNEVTDVTPVELASTVLTVTPVEQGMTTVTTAKVRSDTMLPGFSADQVNLVAYNMATSIDTLCRTVMEASGTERWVGQTSEAAILATDILTADEVRQEFAAIETANVMPFGADYVWVIHPHVSYDLKSETGDGAWIAPTQYVDTDRVYNNELGKFAGFKFISSTRALLSADAGDTNVDTYHNYIFGAENTAKAISIPPKLVQGPVTDYLLRLVPLGWYGYIGWDTFRAEASRLVLCASSMGDNA</sequence>
<dbReference type="AlphaFoldDB" id="A0A0F9B6J0"/>
<protein>
    <recommendedName>
        <fullName evidence="2">N4-gp56 family major capsid protein</fullName>
    </recommendedName>
</protein>
<evidence type="ECO:0000313" key="1">
    <source>
        <dbReference type="EMBL" id="KKL09407.1"/>
    </source>
</evidence>
<organism evidence="1">
    <name type="scientific">marine sediment metagenome</name>
    <dbReference type="NCBI Taxonomy" id="412755"/>
    <lineage>
        <taxon>unclassified sequences</taxon>
        <taxon>metagenomes</taxon>
        <taxon>ecological metagenomes</taxon>
    </lineage>
</organism>